<evidence type="ECO:0000313" key="4">
    <source>
        <dbReference type="EMBL" id="WGO86775.1"/>
    </source>
</evidence>
<name>A0AAX3UGE1_9LACO</name>
<dbReference type="Proteomes" id="UP000181860">
    <property type="component" value="Unassembled WGS sequence"/>
</dbReference>
<dbReference type="Gene3D" id="3.10.20.320">
    <property type="entry name" value="Putative peptidoglycan bound protein (lpxtg motif)"/>
    <property type="match status" value="5"/>
</dbReference>
<reference evidence="4" key="3">
    <citation type="submission" date="2023-04" db="EMBL/GenBank/DDBJ databases">
        <authorList>
            <person name="Wang Y."/>
        </authorList>
    </citation>
    <scope>NUCLEOTIDE SEQUENCE</scope>
    <source>
        <strain evidence="4">ZW18</strain>
    </source>
</reference>
<sequence length="1342" mass="148461">MNGKDLAKDINVNITYKLTNPDAKITHTVNYVDANNIVGTQNFTGKLETKATENIKAPDKWTFVSDDGKVAGNTGTLDINFGTKDSSQNIKVTHKIDTRTEDKTVTETINLTAPEGSYFEDKNGRHLTTQSIPVQLHVTKTSTTDEVTGKPVNVEWKSNTVDENKQPITEFPAYTLPKFNGYTAQTKQGTIKDGQLSSFPLLQDGQPVKDFNVNITYKLTNPDAKITHTVNYVDADNNVVGKQDFTGKPQTKATETITAPDKWTFVSDDGKVAGNTGTLDINFGTKDSSQNIKVTHKIDTKTEDKTVTETINLTAPEGGYFEDKDGQHVTTQSIPVQLHVVRTNTTDEVTNKTVNGEWKPNTVDENKQPITEFLAYTLPKFNGYTAQTEQGTIEDSQLSSFPLLQDGQPVKDFKVNITYQSTNPDQPDNPGDHGDKPDQPTKADVKVTIHYLDQDSNNQAVANGDQVETGKAGDKINWQFNKDGKVELTVPAHYVLGDNKSNPDWSKIPDTFSDKDQSLNVYVKHVQSAVSAADHEADPNFHGEITRTITNNLLGQKPQIIVDRVDYSRNGVKDEVTGVIAYGDWKLSSVDSAGKPVDGFRELNFSTKGYQVTITNGQSNKIAGTILPAEKITPDSKNEVYTVNCTAQTKPGEVVIDPSEVGKAATLTIQYKDSDNGGANVSTKTFNGKVGDEINWPMQDGYVSLTTPEHYVLDSTKTNSYPTKFAKTSQTIDVYLKHKIDQVSGGDHKDNADLYQKVTRTINITQPGQTKPTPGSQSVEYYRIKKHDEVTGKDAYTPWTSMSVSAKDGKTPVTNYGEYALPVHDGYVEIATENGKQLKVTNHKLQAEASLVNGQPINRTVDVIYQANSTKPDQPDNPGDHKGDHGNKPDTPESKQLNWQDHQTDRNFYRVITRTVVYKMPNAATQDSTDYVIFYRNGEQDANGKITYDKWQAAKDKTGQVKDSFSAVKVPEVAGYKAVITDQAGQKLDAIPKLAVTPDTKDQKLVVTYDAVKQHFVMNYIDNADPTHLVATQTITGDPGQKVDFKMNVPENWKLAPNQGEYHTITFGNTDSKPVNIKVVHNTTQVTGNVDGNHDQDVYREIIRVFNVLYPKYTKPTQGSQTLDLSRTKTYDPVTKKTTYTPWTVISTKNGQRVNEFTPYTGVTVVSGYDIVSKENGKVLAVTVNGNTVAIQAESAVDEHGNPVNRVVEVSFVKQGSGQNPADQSGQEFSKTINYVDNDNHNTVIASQTVSGKNGQTVQVTLNVPEHWQTVQGGTTTSVTINILVHRLFISSIRLMKLRPALMLRIATTLISIRRLVKLFQLQMVRLLSRIFRSTELELRMK</sequence>
<feature type="domain" description="Mub B2-like" evidence="2">
    <location>
        <begin position="750"/>
        <end position="814"/>
    </location>
</feature>
<organism evidence="4 6">
    <name type="scientific">Lactobacillus kefiranofaciens</name>
    <dbReference type="NCBI Taxonomy" id="267818"/>
    <lineage>
        <taxon>Bacteria</taxon>
        <taxon>Bacillati</taxon>
        <taxon>Bacillota</taxon>
        <taxon>Bacilli</taxon>
        <taxon>Lactobacillales</taxon>
        <taxon>Lactobacillaceae</taxon>
        <taxon>Lactobacillus</taxon>
    </lineage>
</organism>
<dbReference type="InterPro" id="IPR041495">
    <property type="entry name" value="Mub_B2"/>
</dbReference>
<keyword evidence="5" id="KW-1185">Reference proteome</keyword>
<accession>A0AAX3UGE1</accession>
<proteinExistence type="predicted"/>
<dbReference type="EMBL" id="CP123735">
    <property type="protein sequence ID" value="WGO86775.1"/>
    <property type="molecule type" value="Genomic_DNA"/>
</dbReference>
<feature type="domain" description="Mub B2-like" evidence="2">
    <location>
        <begin position="909"/>
        <end position="1011"/>
    </location>
</feature>
<dbReference type="Pfam" id="PF17966">
    <property type="entry name" value="Muc_B2"/>
    <property type="match status" value="4"/>
</dbReference>
<dbReference type="RefSeq" id="WP_013853675.1">
    <property type="nucleotide sequence ID" value="NZ_CP123735.1"/>
</dbReference>
<dbReference type="Proteomes" id="UP001242513">
    <property type="component" value="Chromosome"/>
</dbReference>
<dbReference type="Gene3D" id="3.10.20.470">
    <property type="match status" value="1"/>
</dbReference>
<feature type="region of interest" description="Disordered" evidence="1">
    <location>
        <begin position="868"/>
        <end position="902"/>
    </location>
</feature>
<feature type="domain" description="Mub B2-like" evidence="2">
    <location>
        <begin position="97"/>
        <end position="188"/>
    </location>
</feature>
<evidence type="ECO:0000313" key="3">
    <source>
        <dbReference type="EMBL" id="SDA50363.1"/>
    </source>
</evidence>
<protein>
    <recommendedName>
        <fullName evidence="2">Mub B2-like domain-containing protein</fullName>
    </recommendedName>
</protein>
<gene>
    <name evidence="4" type="ORF">QEJ78_04900</name>
    <name evidence="3" type="ORF">SAMN02983011_00964</name>
</gene>
<feature type="domain" description="Mub B2-like" evidence="2">
    <location>
        <begin position="299"/>
        <end position="390"/>
    </location>
</feature>
<evidence type="ECO:0000256" key="1">
    <source>
        <dbReference type="SAM" id="MobiDB-lite"/>
    </source>
</evidence>
<dbReference type="EMBL" id="FMXC01000008">
    <property type="protein sequence ID" value="SDA50363.1"/>
    <property type="molecule type" value="Genomic_DNA"/>
</dbReference>
<reference evidence="4" key="2">
    <citation type="journal article" date="2022" name="Food Funct.">
        <title>Lactobacillus kefiranofaciens ZW18 from Kefir enhances the anti-tumor effect of anti-programmed cell death 1 (PD-1) immunotherapy by modulating the gut microbiota.</title>
        <authorList>
            <person name="Zhao J."/>
            <person name="Wang Y."/>
            <person name="Wang J."/>
            <person name="Lv M."/>
            <person name="Zhou C."/>
            <person name="Jia L."/>
            <person name="Geng W."/>
        </authorList>
    </citation>
    <scope>NUCLEOTIDE SEQUENCE</scope>
    <source>
        <strain evidence="4">ZW18</strain>
    </source>
</reference>
<dbReference type="Gene3D" id="2.60.40.4300">
    <property type="match status" value="5"/>
</dbReference>
<evidence type="ECO:0000259" key="2">
    <source>
        <dbReference type="Pfam" id="PF17966"/>
    </source>
</evidence>
<feature type="region of interest" description="Disordered" evidence="1">
    <location>
        <begin position="419"/>
        <end position="441"/>
    </location>
</feature>
<evidence type="ECO:0000313" key="5">
    <source>
        <dbReference type="Proteomes" id="UP000181860"/>
    </source>
</evidence>
<feature type="compositionally biased region" description="Basic and acidic residues" evidence="1">
    <location>
        <begin position="430"/>
        <end position="441"/>
    </location>
</feature>
<reference evidence="3 5" key="1">
    <citation type="submission" date="2016-10" db="EMBL/GenBank/DDBJ databases">
        <authorList>
            <person name="Varghese N."/>
            <person name="Submissions S."/>
        </authorList>
    </citation>
    <scope>NUCLEOTIDE SEQUENCE [LARGE SCALE GENOMIC DNA]</scope>
    <source>
        <strain evidence="3 5">ATCC 43761</strain>
    </source>
</reference>
<feature type="compositionally biased region" description="Basic and acidic residues" evidence="1">
    <location>
        <begin position="878"/>
        <end position="893"/>
    </location>
</feature>
<evidence type="ECO:0000313" key="6">
    <source>
        <dbReference type="Proteomes" id="UP001242513"/>
    </source>
</evidence>